<evidence type="ECO:0000256" key="8">
    <source>
        <dbReference type="ARBA" id="ARBA00022552"/>
    </source>
</evidence>
<feature type="region of interest" description="Disordered" evidence="19">
    <location>
        <begin position="646"/>
        <end position="702"/>
    </location>
</feature>
<feature type="compositionally biased region" description="Basic and acidic residues" evidence="19">
    <location>
        <begin position="624"/>
        <end position="634"/>
    </location>
</feature>
<proteinExistence type="inferred from homology"/>
<evidence type="ECO:0000256" key="3">
    <source>
        <dbReference type="ARBA" id="ARBA00005663"/>
    </source>
</evidence>
<keyword evidence="12" id="KW-0699">rRNA-binding</keyword>
<dbReference type="PROSITE" id="PS50126">
    <property type="entry name" value="S1"/>
    <property type="match status" value="1"/>
</dbReference>
<dbReference type="GO" id="GO:0006364">
    <property type="term" value="P:rRNA processing"/>
    <property type="evidence" value="ECO:0007669"/>
    <property type="project" value="UniProtKB-KW"/>
</dbReference>
<evidence type="ECO:0000256" key="10">
    <source>
        <dbReference type="ARBA" id="ARBA00022722"/>
    </source>
</evidence>
<evidence type="ECO:0000256" key="15">
    <source>
        <dbReference type="ARBA" id="ARBA00022842"/>
    </source>
</evidence>
<dbReference type="InterPro" id="IPR012340">
    <property type="entry name" value="NA-bd_OB-fold"/>
</dbReference>
<comment type="similarity">
    <text evidence="3">Belongs to the RNase E/G family. RNase G subfamily.</text>
</comment>
<organism evidence="21 22">
    <name type="scientific">Rotaria magnacalcarata</name>
    <dbReference type="NCBI Taxonomy" id="392030"/>
    <lineage>
        <taxon>Eukaryota</taxon>
        <taxon>Metazoa</taxon>
        <taxon>Spiralia</taxon>
        <taxon>Gnathifera</taxon>
        <taxon>Rotifera</taxon>
        <taxon>Eurotatoria</taxon>
        <taxon>Bdelloidea</taxon>
        <taxon>Philodinida</taxon>
        <taxon>Philodinidae</taxon>
        <taxon>Rotaria</taxon>
    </lineage>
</organism>
<evidence type="ECO:0000256" key="14">
    <source>
        <dbReference type="ARBA" id="ARBA00022801"/>
    </source>
</evidence>
<keyword evidence="6" id="KW-0963">Cytoplasm</keyword>
<keyword evidence="11" id="KW-0479">Metal-binding</keyword>
<dbReference type="Gene3D" id="2.40.50.140">
    <property type="entry name" value="Nucleic acid-binding proteins"/>
    <property type="match status" value="1"/>
</dbReference>
<dbReference type="GO" id="GO:0046872">
    <property type="term" value="F:metal ion binding"/>
    <property type="evidence" value="ECO:0007669"/>
    <property type="project" value="UniProtKB-KW"/>
</dbReference>
<evidence type="ECO:0000313" key="21">
    <source>
        <dbReference type="EMBL" id="CAF2120016.1"/>
    </source>
</evidence>
<dbReference type="Pfam" id="PF10150">
    <property type="entry name" value="RNase_E_G"/>
    <property type="match status" value="1"/>
</dbReference>
<dbReference type="GO" id="GO:0016787">
    <property type="term" value="F:hydrolase activity"/>
    <property type="evidence" value="ECO:0007669"/>
    <property type="project" value="UniProtKB-KW"/>
</dbReference>
<dbReference type="GO" id="GO:0019843">
    <property type="term" value="F:rRNA binding"/>
    <property type="evidence" value="ECO:0007669"/>
    <property type="project" value="UniProtKB-KW"/>
</dbReference>
<dbReference type="GO" id="GO:0008033">
    <property type="term" value="P:tRNA processing"/>
    <property type="evidence" value="ECO:0007669"/>
    <property type="project" value="UniProtKB-KW"/>
</dbReference>
<sequence length="702" mass="80102">MKKRILIDANFPTETRVVLLDKNNQIEDVEYSSVNKKQIKGNIYLAKVTRVEPALQAAFVDYGDEKSGFLPFSEIHPDYYNILTKDKENEVFTPSWNELSPPEITSDDLAEKKHSTNSSGIADIDEIDISKIEKLVDEKIQSDFDIEAEDNEIESFSKEDAHSDARKDYKIQEVIKKGQIFLVQVTKEERGNKGVSLTTYISLAGKYCVLMPNKPSQNGISRKISNHDERKRLKDIINSLVSGRNKESSSVIARTAGAGHTSLDIKKDYEYLVKLWNRVREATLQANAPSFIHQEDGLILKTIRDMFDRNVKEVVVQGSAAFNACVKFIKEIMPYALGSVKEYKSNTPILTKFNVEDQLTRLYQPVAHLPSGGYIVINPTEALISIDVNSGKATSERNIEEMALKTNLEAAREVARQVKLRDLSGLLVLDFIDMADTRNRKIVERTLREFLSRDKARIQTSHISSFGLLEMSRQRLRPSFLEVNSNICMHCSGKGVVRADESNSMLILRTVENEIYNNNYDIVNVYGIASSILYLLNNKREEINFIEKKYSIKLNFHIDRDATADSYSIEKIRLSEKNKSETMVKQPALQDIDIKEAQSENSLNRKQKPNNRRSQKNYLPKHNRPNEEESKPEIIAKDPVVESVEDKNHLQDNVSNGEVKIESSLDGQNKHNNKSRKRINRRRVNTTKTQNLESEVIDVNKD</sequence>
<dbReference type="InterPro" id="IPR019307">
    <property type="entry name" value="RNA-bd_AU-1/RNase_E/G"/>
</dbReference>
<gene>
    <name evidence="21" type="ORF">XDN619_LOCUS22507</name>
</gene>
<comment type="subcellular location">
    <subcellularLocation>
        <location evidence="2">Cytoplasm</location>
    </subcellularLocation>
</comment>
<evidence type="ECO:0000256" key="17">
    <source>
        <dbReference type="ARBA" id="ARBA00023136"/>
    </source>
</evidence>
<feature type="compositionally biased region" description="Basic residues" evidence="19">
    <location>
        <begin position="605"/>
        <end position="623"/>
    </location>
</feature>
<keyword evidence="13" id="KW-0255">Endonuclease</keyword>
<keyword evidence="10" id="KW-0540">Nuclease</keyword>
<dbReference type="GO" id="GO:0005737">
    <property type="term" value="C:cytoplasm"/>
    <property type="evidence" value="ECO:0007669"/>
    <property type="project" value="UniProtKB-SubCell"/>
</dbReference>
<dbReference type="SMART" id="SM00316">
    <property type="entry name" value="S1"/>
    <property type="match status" value="1"/>
</dbReference>
<dbReference type="InterPro" id="IPR004659">
    <property type="entry name" value="RNase_E/G"/>
</dbReference>
<evidence type="ECO:0000256" key="6">
    <source>
        <dbReference type="ARBA" id="ARBA00022490"/>
    </source>
</evidence>
<keyword evidence="8" id="KW-0698">rRNA processing</keyword>
<keyword evidence="9" id="KW-0819">tRNA processing</keyword>
<evidence type="ECO:0000256" key="19">
    <source>
        <dbReference type="SAM" id="MobiDB-lite"/>
    </source>
</evidence>
<dbReference type="InterPro" id="IPR048583">
    <property type="entry name" value="RNase_E_G_thioredoxin-like"/>
</dbReference>
<name>A0A816V566_9BILA</name>
<dbReference type="EMBL" id="CAJNRG010010184">
    <property type="protein sequence ID" value="CAF2120016.1"/>
    <property type="molecule type" value="Genomic_DNA"/>
</dbReference>
<dbReference type="Proteomes" id="UP000663887">
    <property type="component" value="Unassembled WGS sequence"/>
</dbReference>
<dbReference type="InterPro" id="IPR003029">
    <property type="entry name" value="S1_domain"/>
</dbReference>
<evidence type="ECO:0000256" key="16">
    <source>
        <dbReference type="ARBA" id="ARBA00022884"/>
    </source>
</evidence>
<keyword evidence="14" id="KW-0378">Hydrolase</keyword>
<dbReference type="Pfam" id="PF20833">
    <property type="entry name" value="RNase_E_G_Thio"/>
    <property type="match status" value="1"/>
</dbReference>
<evidence type="ECO:0000256" key="11">
    <source>
        <dbReference type="ARBA" id="ARBA00022723"/>
    </source>
</evidence>
<evidence type="ECO:0000256" key="7">
    <source>
        <dbReference type="ARBA" id="ARBA00022519"/>
    </source>
</evidence>
<comment type="function">
    <text evidence="18">Involved in intercistronic processing of primary transcripts from chloroplast operons. The endonucleolytic activity of the enzyme depends on the number of phosphates at the 5' end, is inhibited by structured RNA, and preferentially cleaves A/U-rich sequences.</text>
</comment>
<feature type="compositionally biased region" description="Basic residues" evidence="19">
    <location>
        <begin position="671"/>
        <end position="685"/>
    </location>
</feature>
<reference evidence="21" key="1">
    <citation type="submission" date="2021-02" db="EMBL/GenBank/DDBJ databases">
        <authorList>
            <person name="Nowell W R."/>
        </authorList>
    </citation>
    <scope>NUCLEOTIDE SEQUENCE</scope>
</reference>
<evidence type="ECO:0000256" key="9">
    <source>
        <dbReference type="ARBA" id="ARBA00022694"/>
    </source>
</evidence>
<dbReference type="Gene3D" id="3.40.1260.20">
    <property type="entry name" value="Ribonuclease E, catalytic domain"/>
    <property type="match status" value="1"/>
</dbReference>
<keyword evidence="17" id="KW-0472">Membrane</keyword>
<evidence type="ECO:0000256" key="1">
    <source>
        <dbReference type="ARBA" id="ARBA00001946"/>
    </source>
</evidence>
<dbReference type="CDD" id="cd04453">
    <property type="entry name" value="S1_RNase_E"/>
    <property type="match status" value="1"/>
</dbReference>
<comment type="cofactor">
    <cofactor evidence="1">
        <name>Mg(2+)</name>
        <dbReference type="ChEBI" id="CHEBI:18420"/>
    </cofactor>
</comment>
<dbReference type="Pfam" id="PF00575">
    <property type="entry name" value="S1"/>
    <property type="match status" value="1"/>
</dbReference>
<keyword evidence="16" id="KW-0694">RNA-binding</keyword>
<feature type="region of interest" description="Disordered" evidence="19">
    <location>
        <begin position="595"/>
        <end position="634"/>
    </location>
</feature>
<evidence type="ECO:0000256" key="13">
    <source>
        <dbReference type="ARBA" id="ARBA00022759"/>
    </source>
</evidence>
<dbReference type="GO" id="GO:0004519">
    <property type="term" value="F:endonuclease activity"/>
    <property type="evidence" value="ECO:0007669"/>
    <property type="project" value="UniProtKB-KW"/>
</dbReference>
<dbReference type="PANTHER" id="PTHR30001:SF1">
    <property type="entry name" value="RIBONUCLEASE E_G-LIKE PROTEIN, CHLOROPLASTIC"/>
    <property type="match status" value="1"/>
</dbReference>
<keyword evidence="5" id="KW-1003">Cell membrane</keyword>
<evidence type="ECO:0000256" key="4">
    <source>
        <dbReference type="ARBA" id="ARBA00017719"/>
    </source>
</evidence>
<keyword evidence="7" id="KW-0997">Cell inner membrane</keyword>
<dbReference type="GO" id="GO:0004540">
    <property type="term" value="F:RNA nuclease activity"/>
    <property type="evidence" value="ECO:0007669"/>
    <property type="project" value="InterPro"/>
</dbReference>
<dbReference type="AlphaFoldDB" id="A0A816V566"/>
<evidence type="ECO:0000256" key="12">
    <source>
        <dbReference type="ARBA" id="ARBA00022730"/>
    </source>
</evidence>
<dbReference type="PANTHER" id="PTHR30001">
    <property type="entry name" value="RIBONUCLEASE"/>
    <property type="match status" value="1"/>
</dbReference>
<comment type="caution">
    <text evidence="21">The sequence shown here is derived from an EMBL/GenBank/DDBJ whole genome shotgun (WGS) entry which is preliminary data.</text>
</comment>
<dbReference type="SUPFAM" id="SSF50249">
    <property type="entry name" value="Nucleic acid-binding proteins"/>
    <property type="match status" value="1"/>
</dbReference>
<dbReference type="NCBIfam" id="TIGR00757">
    <property type="entry name" value="RNaseEG"/>
    <property type="match status" value="1"/>
</dbReference>
<evidence type="ECO:0000259" key="20">
    <source>
        <dbReference type="PROSITE" id="PS50126"/>
    </source>
</evidence>
<keyword evidence="15" id="KW-0460">Magnesium</keyword>
<evidence type="ECO:0000256" key="2">
    <source>
        <dbReference type="ARBA" id="ARBA00004496"/>
    </source>
</evidence>
<feature type="domain" description="S1 motif" evidence="20">
    <location>
        <begin position="41"/>
        <end position="75"/>
    </location>
</feature>
<evidence type="ECO:0000256" key="18">
    <source>
        <dbReference type="ARBA" id="ARBA00023436"/>
    </source>
</evidence>
<evidence type="ECO:0000313" key="22">
    <source>
        <dbReference type="Proteomes" id="UP000663887"/>
    </source>
</evidence>
<accession>A0A816V566</accession>
<protein>
    <recommendedName>
        <fullName evidence="4">Ribonuclease G</fullName>
    </recommendedName>
</protein>
<evidence type="ECO:0000256" key="5">
    <source>
        <dbReference type="ARBA" id="ARBA00022475"/>
    </source>
</evidence>